<dbReference type="SUPFAM" id="SSF101898">
    <property type="entry name" value="NHL repeat"/>
    <property type="match status" value="1"/>
</dbReference>
<accession>A0A8S3UZJ6</accession>
<name>A0A8S3UZJ6_MYTED</name>
<dbReference type="OrthoDB" id="10364394at2759"/>
<reference evidence="1" key="1">
    <citation type="submission" date="2021-03" db="EMBL/GenBank/DDBJ databases">
        <authorList>
            <person name="Bekaert M."/>
        </authorList>
    </citation>
    <scope>NUCLEOTIDE SEQUENCE</scope>
</reference>
<keyword evidence="2" id="KW-1185">Reference proteome</keyword>
<organism evidence="1 2">
    <name type="scientific">Mytilus edulis</name>
    <name type="common">Blue mussel</name>
    <dbReference type="NCBI Taxonomy" id="6550"/>
    <lineage>
        <taxon>Eukaryota</taxon>
        <taxon>Metazoa</taxon>
        <taxon>Spiralia</taxon>
        <taxon>Lophotrochozoa</taxon>
        <taxon>Mollusca</taxon>
        <taxon>Bivalvia</taxon>
        <taxon>Autobranchia</taxon>
        <taxon>Pteriomorphia</taxon>
        <taxon>Mytilida</taxon>
        <taxon>Mytiloidea</taxon>
        <taxon>Mytilidae</taxon>
        <taxon>Mytilinae</taxon>
        <taxon>Mytilus</taxon>
    </lineage>
</organism>
<protein>
    <submittedName>
        <fullName evidence="1">Uncharacterized protein</fullName>
    </submittedName>
</protein>
<dbReference type="EMBL" id="CAJPWZ010003055">
    <property type="protein sequence ID" value="CAG2250513.1"/>
    <property type="molecule type" value="Genomic_DNA"/>
</dbReference>
<comment type="caution">
    <text evidence="1">The sequence shown here is derived from an EMBL/GenBank/DDBJ whole genome shotgun (WGS) entry which is preliminary data.</text>
</comment>
<evidence type="ECO:0000313" key="2">
    <source>
        <dbReference type="Proteomes" id="UP000683360"/>
    </source>
</evidence>
<proteinExistence type="predicted"/>
<sequence>MFVGYRNKRVEIAIRKDKICQQQTVKPVPYTRIEIVSVGVGNLQRQKEEIEQEFCNMRKSINDRLDKLQKTAIDELTDEYNTERQKIETVLKECNTYYRRVKGFQENMNELTLHATQLQTFLHTQTIQKEIERQIEFLESLQKTKQIGIINLTFFISPFISSLTEHLDSFGTVLVNAGCQTIFFKSGDQTEAQLFHRTIDDEDNLFIERKSSITCCFTESCALLPNAKIVHIAQGRKSLHVSDFNGSNRREIKLPEEAWGVVHINDSVVAVTFFERKMVAFIEMGKGNIIKKFKVKDHCHGSDEGSINWALFTPYGDVDEVTTRKRTITERIDLTFDISQFITFPTEHLNSFGTVSVNTELQTMFSKSGDQINAQLFHRSVNEVEKLFIEENSSFMCCFTESCALLPNAQIVHIAEGHKSLHITAVDGSNRREIELFDETWGVVHMHESVIAVIFFKLFIDSLKNIHYCDLNGSVIWTYQQDTCHDLAAITVDEHGVIYAACLCCNYIVGVKGNNCKELISDDRWCDYQGEYTNVDFDICNSTKKLLTYNICPNSTCISVFDIKYG</sequence>
<dbReference type="Proteomes" id="UP000683360">
    <property type="component" value="Unassembled WGS sequence"/>
</dbReference>
<gene>
    <name evidence="1" type="ORF">MEDL_62281</name>
</gene>
<dbReference type="AlphaFoldDB" id="A0A8S3UZJ6"/>
<evidence type="ECO:0000313" key="1">
    <source>
        <dbReference type="EMBL" id="CAG2250513.1"/>
    </source>
</evidence>